<gene>
    <name evidence="4" type="ORF">FVP33_13470</name>
</gene>
<evidence type="ECO:0000259" key="3">
    <source>
        <dbReference type="Pfam" id="PF01757"/>
    </source>
</evidence>
<keyword evidence="4" id="KW-0012">Acyltransferase</keyword>
<dbReference type="InterPro" id="IPR002656">
    <property type="entry name" value="Acyl_transf_3_dom"/>
</dbReference>
<keyword evidence="2" id="KW-0812">Transmembrane</keyword>
<dbReference type="PANTHER" id="PTHR23028:SF53">
    <property type="entry name" value="ACYL_TRANSF_3 DOMAIN-CONTAINING PROTEIN"/>
    <property type="match status" value="1"/>
</dbReference>
<feature type="transmembrane region" description="Helical" evidence="2">
    <location>
        <begin position="354"/>
        <end position="375"/>
    </location>
</feature>
<accession>A0A5C8ULD1</accession>
<feature type="transmembrane region" description="Helical" evidence="2">
    <location>
        <begin position="229"/>
        <end position="249"/>
    </location>
</feature>
<feature type="transmembrane region" description="Helical" evidence="2">
    <location>
        <begin position="291"/>
        <end position="311"/>
    </location>
</feature>
<evidence type="ECO:0000313" key="4">
    <source>
        <dbReference type="EMBL" id="TXN29189.1"/>
    </source>
</evidence>
<dbReference type="GO" id="GO:0000271">
    <property type="term" value="P:polysaccharide biosynthetic process"/>
    <property type="evidence" value="ECO:0007669"/>
    <property type="project" value="TreeGrafter"/>
</dbReference>
<dbReference type="PANTHER" id="PTHR23028">
    <property type="entry name" value="ACETYLTRANSFERASE"/>
    <property type="match status" value="1"/>
</dbReference>
<feature type="transmembrane region" description="Helical" evidence="2">
    <location>
        <begin position="261"/>
        <end position="279"/>
    </location>
</feature>
<evidence type="ECO:0000256" key="1">
    <source>
        <dbReference type="SAM" id="MobiDB-lite"/>
    </source>
</evidence>
<dbReference type="Proteomes" id="UP000321379">
    <property type="component" value="Unassembled WGS sequence"/>
</dbReference>
<comment type="caution">
    <text evidence="4">The sequence shown here is derived from an EMBL/GenBank/DDBJ whole genome shotgun (WGS) entry which is preliminary data.</text>
</comment>
<evidence type="ECO:0000256" key="2">
    <source>
        <dbReference type="SAM" id="Phobius"/>
    </source>
</evidence>
<feature type="transmembrane region" description="Helical" evidence="2">
    <location>
        <begin position="30"/>
        <end position="48"/>
    </location>
</feature>
<name>A0A5C8ULD1_9MICO</name>
<organism evidence="4 5">
    <name type="scientific">Lacisediminihabitans profunda</name>
    <dbReference type="NCBI Taxonomy" id="2594790"/>
    <lineage>
        <taxon>Bacteria</taxon>
        <taxon>Bacillati</taxon>
        <taxon>Actinomycetota</taxon>
        <taxon>Actinomycetes</taxon>
        <taxon>Micrococcales</taxon>
        <taxon>Microbacteriaceae</taxon>
        <taxon>Lacisediminihabitans</taxon>
    </lineage>
</organism>
<dbReference type="AlphaFoldDB" id="A0A5C8ULD1"/>
<evidence type="ECO:0000313" key="5">
    <source>
        <dbReference type="Proteomes" id="UP000321379"/>
    </source>
</evidence>
<feature type="transmembrane region" description="Helical" evidence="2">
    <location>
        <begin position="204"/>
        <end position="223"/>
    </location>
</feature>
<dbReference type="RefSeq" id="WP_147784209.1">
    <property type="nucleotide sequence ID" value="NZ_VRMG01000009.1"/>
</dbReference>
<protein>
    <submittedName>
        <fullName evidence="4">Acyltransferase</fullName>
    </submittedName>
</protein>
<feature type="region of interest" description="Disordered" evidence="1">
    <location>
        <begin position="1"/>
        <end position="20"/>
    </location>
</feature>
<feature type="compositionally biased region" description="Polar residues" evidence="1">
    <location>
        <begin position="1"/>
        <end position="13"/>
    </location>
</feature>
<dbReference type="GO" id="GO:0016020">
    <property type="term" value="C:membrane"/>
    <property type="evidence" value="ECO:0007669"/>
    <property type="project" value="TreeGrafter"/>
</dbReference>
<sequence length="405" mass="43642">MTLQTTSERQATATPAKGAGSSTRLTALDGLRGVAAMVVVLYHLYLVAEPVLLKAGGSGVGSPIWWISQTPLKLFSAGSEAVLVFFVLSGLVVALPALGSKGFTWAGFLSGRLARLYIPVWVSIAIGTVLVWMIPRDQSAVTAGTWMDNSQATSISWGTLLDEASLTRDSYGVNNVLWSLRWELVFSVLLPLFVALAIVVRRHWAIAIAAAFVVSTVGVVSGIDAFHYLPVFFIGTIMAVRLDAIREWTKRRLLRPHSGRWGAALVVGSLLLIVGHSLLRPLVPGGSVADTLLSQLSVLGAAGFVLAAIGVRPVRSALESRPSQWLGRVSFSLYLVHMPILATLTFLLGDDRWWLVAMVTVPAALLTAWGFHWAVERPSHRLARRITRAVSTGVESHRARSSKAA</sequence>
<keyword evidence="5" id="KW-1185">Reference proteome</keyword>
<feature type="transmembrane region" description="Helical" evidence="2">
    <location>
        <begin position="116"/>
        <end position="134"/>
    </location>
</feature>
<dbReference type="EMBL" id="VRMG01000009">
    <property type="protein sequence ID" value="TXN29189.1"/>
    <property type="molecule type" value="Genomic_DNA"/>
</dbReference>
<feature type="transmembrane region" description="Helical" evidence="2">
    <location>
        <begin position="81"/>
        <end position="104"/>
    </location>
</feature>
<dbReference type="InterPro" id="IPR050879">
    <property type="entry name" value="Acyltransferase_3"/>
</dbReference>
<dbReference type="Pfam" id="PF01757">
    <property type="entry name" value="Acyl_transf_3"/>
    <property type="match status" value="1"/>
</dbReference>
<reference evidence="4 5" key="1">
    <citation type="submission" date="2019-08" db="EMBL/GenBank/DDBJ databases">
        <title>Bacterial whole genome sequence for Glaciihabitans sp. CHu50b-6-2.</title>
        <authorList>
            <person name="Jin L."/>
        </authorList>
    </citation>
    <scope>NUCLEOTIDE SEQUENCE [LARGE SCALE GENOMIC DNA]</scope>
    <source>
        <strain evidence="4 5">CHu50b-6-2</strain>
    </source>
</reference>
<dbReference type="GO" id="GO:0016747">
    <property type="term" value="F:acyltransferase activity, transferring groups other than amino-acyl groups"/>
    <property type="evidence" value="ECO:0007669"/>
    <property type="project" value="InterPro"/>
</dbReference>
<keyword evidence="2" id="KW-1133">Transmembrane helix</keyword>
<feature type="transmembrane region" description="Helical" evidence="2">
    <location>
        <begin position="180"/>
        <end position="199"/>
    </location>
</feature>
<feature type="domain" description="Acyltransferase 3" evidence="3">
    <location>
        <begin position="27"/>
        <end position="371"/>
    </location>
</feature>
<proteinExistence type="predicted"/>
<keyword evidence="2" id="KW-0472">Membrane</keyword>
<keyword evidence="4" id="KW-0808">Transferase</keyword>
<feature type="transmembrane region" description="Helical" evidence="2">
    <location>
        <begin position="331"/>
        <end position="348"/>
    </location>
</feature>